<feature type="region of interest" description="Disordered" evidence="1">
    <location>
        <begin position="211"/>
        <end position="252"/>
    </location>
</feature>
<reference evidence="2" key="1">
    <citation type="journal article" date="2013" name="Genetics">
        <title>The draft genome and transcriptome of Panagrellus redivivus are shaped by the harsh demands of a free-living lifestyle.</title>
        <authorList>
            <person name="Srinivasan J."/>
            <person name="Dillman A.R."/>
            <person name="Macchietto M.G."/>
            <person name="Heikkinen L."/>
            <person name="Lakso M."/>
            <person name="Fracchia K.M."/>
            <person name="Antoshechkin I."/>
            <person name="Mortazavi A."/>
            <person name="Wong G."/>
            <person name="Sternberg P.W."/>
        </authorList>
    </citation>
    <scope>NUCLEOTIDE SEQUENCE [LARGE SCALE GENOMIC DNA]</scope>
    <source>
        <strain evidence="2">MT8872</strain>
    </source>
</reference>
<evidence type="ECO:0000256" key="1">
    <source>
        <dbReference type="SAM" id="MobiDB-lite"/>
    </source>
</evidence>
<keyword evidence="2" id="KW-1185">Reference proteome</keyword>
<evidence type="ECO:0000313" key="3">
    <source>
        <dbReference type="WBParaSite" id="Pan_g13648.t1"/>
    </source>
</evidence>
<feature type="compositionally biased region" description="Acidic residues" evidence="1">
    <location>
        <begin position="21"/>
        <end position="30"/>
    </location>
</feature>
<dbReference type="WBParaSite" id="Pan_g13648.t1">
    <property type="protein sequence ID" value="Pan_g13648.t1"/>
    <property type="gene ID" value="Pan_g13648"/>
</dbReference>
<accession>A0A7E4ZRZ5</accession>
<sequence>MCEDKVDDFWIHSLTLYRDEAEDNANEPEDVAPPSRPTSDSGAVPLKSILRAPSAFFRTIPVVTRSAAAPTPNPMASFREPFLSSWSSLLKYDNDAVLGAAPPAKRLRTRQDDGYRPHGRIDVPQVVQRRSSRHHVPTSKFSEYQSSMDITLAMEDFPSSTLPSASEIDLLDDVEPRRGVTFNSQLKVFEIPSQKTLDHWYLADETPSYDVPLPPDPVYKKSKKPTKRRQRLPPAPEPSAPPSISLRGRHRTPTKKLNIACVDDFTY</sequence>
<dbReference type="Proteomes" id="UP000492821">
    <property type="component" value="Unassembled WGS sequence"/>
</dbReference>
<name>A0A7E4ZRZ5_PANRE</name>
<feature type="compositionally biased region" description="Basic residues" evidence="1">
    <location>
        <begin position="220"/>
        <end position="231"/>
    </location>
</feature>
<evidence type="ECO:0000313" key="2">
    <source>
        <dbReference type="Proteomes" id="UP000492821"/>
    </source>
</evidence>
<organism evidence="2 3">
    <name type="scientific">Panagrellus redivivus</name>
    <name type="common">Microworm</name>
    <dbReference type="NCBI Taxonomy" id="6233"/>
    <lineage>
        <taxon>Eukaryota</taxon>
        <taxon>Metazoa</taxon>
        <taxon>Ecdysozoa</taxon>
        <taxon>Nematoda</taxon>
        <taxon>Chromadorea</taxon>
        <taxon>Rhabditida</taxon>
        <taxon>Tylenchina</taxon>
        <taxon>Panagrolaimomorpha</taxon>
        <taxon>Panagrolaimoidea</taxon>
        <taxon>Panagrolaimidae</taxon>
        <taxon>Panagrellus</taxon>
    </lineage>
</organism>
<reference evidence="3" key="2">
    <citation type="submission" date="2020-10" db="UniProtKB">
        <authorList>
            <consortium name="WormBaseParasite"/>
        </authorList>
    </citation>
    <scope>IDENTIFICATION</scope>
</reference>
<dbReference type="AlphaFoldDB" id="A0A7E4ZRZ5"/>
<proteinExistence type="predicted"/>
<feature type="region of interest" description="Disordered" evidence="1">
    <location>
        <begin position="21"/>
        <end position="44"/>
    </location>
</feature>
<protein>
    <submittedName>
        <fullName evidence="3">Uncharacterized protein</fullName>
    </submittedName>
</protein>